<protein>
    <submittedName>
        <fullName evidence="1">Uncharacterized protein</fullName>
    </submittedName>
</protein>
<keyword evidence="2" id="KW-1185">Reference proteome</keyword>
<evidence type="ECO:0000313" key="1">
    <source>
        <dbReference type="EMBL" id="KAL5105296.1"/>
    </source>
</evidence>
<dbReference type="Gene3D" id="1.20.1050.10">
    <property type="match status" value="1"/>
</dbReference>
<organism evidence="1 2">
    <name type="scientific">Taenia crassiceps</name>
    <dbReference type="NCBI Taxonomy" id="6207"/>
    <lineage>
        <taxon>Eukaryota</taxon>
        <taxon>Metazoa</taxon>
        <taxon>Spiralia</taxon>
        <taxon>Lophotrochozoa</taxon>
        <taxon>Platyhelminthes</taxon>
        <taxon>Cestoda</taxon>
        <taxon>Eucestoda</taxon>
        <taxon>Cyclophyllidea</taxon>
        <taxon>Taeniidae</taxon>
        <taxon>Taenia</taxon>
    </lineage>
</organism>
<accession>A0ABR4Q6T6</accession>
<reference evidence="1 2" key="1">
    <citation type="journal article" date="2022" name="Front. Cell. Infect. Microbiol.">
        <title>The Genomes of Two Strains of Taenia crassiceps the Animal Model for the Study of Human Cysticercosis.</title>
        <authorList>
            <person name="Bobes R.J."/>
            <person name="Estrada K."/>
            <person name="Rios-Valencia D.G."/>
            <person name="Calderon-Gallegos A."/>
            <person name="de la Torre P."/>
            <person name="Carrero J.C."/>
            <person name="Sanchez-Flores A."/>
            <person name="Laclette J.P."/>
        </authorList>
    </citation>
    <scope>NUCLEOTIDE SEQUENCE [LARGE SCALE GENOMIC DNA]</scope>
    <source>
        <strain evidence="1">WFUcys</strain>
    </source>
</reference>
<gene>
    <name evidence="1" type="ORF">TcWFU_009158</name>
</gene>
<comment type="caution">
    <text evidence="1">The sequence shown here is derived from an EMBL/GenBank/DDBJ whole genome shotgun (WGS) entry which is preliminary data.</text>
</comment>
<name>A0ABR4Q6T6_9CEST</name>
<evidence type="ECO:0000313" key="2">
    <source>
        <dbReference type="Proteomes" id="UP001651158"/>
    </source>
</evidence>
<sequence length="137" mass="16035">MSCFLTAKKLREVLRLLQCKVVDSRVAFVEHFINPDRINYPDFHLYDLLIRLMEFNPKCLEKCRNLQVISLCIVHWRLFGMSSSRSCTVMVPTHGYWDIKGEPTNLFQLQPSLILVALPQPSRLQVYPAWRCSGAHW</sequence>
<dbReference type="Proteomes" id="UP001651158">
    <property type="component" value="Unassembled WGS sequence"/>
</dbReference>
<dbReference type="EMBL" id="JAKROA010000009">
    <property type="protein sequence ID" value="KAL5105296.1"/>
    <property type="molecule type" value="Genomic_DNA"/>
</dbReference>
<proteinExistence type="predicted"/>